<dbReference type="Proteomes" id="UP001501772">
    <property type="component" value="Unassembled WGS sequence"/>
</dbReference>
<sequence length="176" mass="20035">MPHNKDILKQEIGVKNAGLVIINAYIPLLFSRLGLTDNQKFNSIESQLAAVHYLQFIVTGQEQTEESLLPLNKLLCGMQLTQPVTESMSISQENKLFLEGLIKAAIGAWQAIGNTSVDGFRSNWLIRDGLLTDRGDSWELTVEKRPYDLLIQRSLFSFSVIKYPWMDKPLHVNWPY</sequence>
<organism evidence="1 2">
    <name type="scientific">Pedobacter jeongneungensis</name>
    <dbReference type="NCBI Taxonomy" id="947309"/>
    <lineage>
        <taxon>Bacteria</taxon>
        <taxon>Pseudomonadati</taxon>
        <taxon>Bacteroidota</taxon>
        <taxon>Sphingobacteriia</taxon>
        <taxon>Sphingobacteriales</taxon>
        <taxon>Sphingobacteriaceae</taxon>
        <taxon>Pedobacter</taxon>
    </lineage>
</organism>
<dbReference type="Pfam" id="PF19268">
    <property type="entry name" value="CIS_TMP"/>
    <property type="match status" value="1"/>
</dbReference>
<comment type="caution">
    <text evidence="1">The sequence shown here is derived from an EMBL/GenBank/DDBJ whole genome shotgun (WGS) entry which is preliminary data.</text>
</comment>
<keyword evidence="2" id="KW-1185">Reference proteome</keyword>
<dbReference type="RefSeq" id="WP_344853893.1">
    <property type="nucleotide sequence ID" value="NZ_BAABBY010000018.1"/>
</dbReference>
<accession>A0ABP8BQP8</accession>
<dbReference type="EMBL" id="BAABBY010000018">
    <property type="protein sequence ID" value="GAA4214024.1"/>
    <property type="molecule type" value="Genomic_DNA"/>
</dbReference>
<protein>
    <submittedName>
        <fullName evidence="1">Uncharacterized protein</fullName>
    </submittedName>
</protein>
<dbReference type="InterPro" id="IPR045538">
    <property type="entry name" value="CIS_TMP"/>
</dbReference>
<name>A0ABP8BQP8_9SPHI</name>
<evidence type="ECO:0000313" key="1">
    <source>
        <dbReference type="EMBL" id="GAA4214024.1"/>
    </source>
</evidence>
<gene>
    <name evidence="1" type="ORF">GCM10022289_46990</name>
</gene>
<evidence type="ECO:0000313" key="2">
    <source>
        <dbReference type="Proteomes" id="UP001501772"/>
    </source>
</evidence>
<proteinExistence type="predicted"/>
<reference evidence="2" key="1">
    <citation type="journal article" date="2019" name="Int. J. Syst. Evol. Microbiol.">
        <title>The Global Catalogue of Microorganisms (GCM) 10K type strain sequencing project: providing services to taxonomists for standard genome sequencing and annotation.</title>
        <authorList>
            <consortium name="The Broad Institute Genomics Platform"/>
            <consortium name="The Broad Institute Genome Sequencing Center for Infectious Disease"/>
            <person name="Wu L."/>
            <person name="Ma J."/>
        </authorList>
    </citation>
    <scope>NUCLEOTIDE SEQUENCE [LARGE SCALE GENOMIC DNA]</scope>
    <source>
        <strain evidence="2">JCM 17626</strain>
    </source>
</reference>